<dbReference type="AlphaFoldDB" id="A0A6B0U5W5"/>
<accession>A0A6B0U5W5</accession>
<reference evidence="1" key="1">
    <citation type="submission" date="2019-12" db="EMBL/GenBank/DDBJ databases">
        <title>An insight into the sialome of adult female Ixodes ricinus ticks feeding for 6 days.</title>
        <authorList>
            <person name="Perner J."/>
            <person name="Ribeiro J.M.C."/>
        </authorList>
    </citation>
    <scope>NUCLEOTIDE SEQUENCE</scope>
    <source>
        <strain evidence="1">Semi-engorged</strain>
        <tissue evidence="1">Salivary glands</tissue>
    </source>
</reference>
<sequence>MPVLLQVTLQAARQMMATLICSLFFLPGLLQKKHRVCDVRQQDTVGPATHLVAVSGLLSMYGQYGMQSATVEMHCRHHGASITPLRG</sequence>
<protein>
    <submittedName>
        <fullName evidence="1">Putative secreted protein</fullName>
    </submittedName>
</protein>
<organism evidence="1">
    <name type="scientific">Ixodes ricinus</name>
    <name type="common">Common tick</name>
    <name type="synonym">Acarus ricinus</name>
    <dbReference type="NCBI Taxonomy" id="34613"/>
    <lineage>
        <taxon>Eukaryota</taxon>
        <taxon>Metazoa</taxon>
        <taxon>Ecdysozoa</taxon>
        <taxon>Arthropoda</taxon>
        <taxon>Chelicerata</taxon>
        <taxon>Arachnida</taxon>
        <taxon>Acari</taxon>
        <taxon>Parasitiformes</taxon>
        <taxon>Ixodida</taxon>
        <taxon>Ixodoidea</taxon>
        <taxon>Ixodidae</taxon>
        <taxon>Ixodinae</taxon>
        <taxon>Ixodes</taxon>
    </lineage>
</organism>
<evidence type="ECO:0000313" key="1">
    <source>
        <dbReference type="EMBL" id="MXU85751.1"/>
    </source>
</evidence>
<dbReference type="EMBL" id="GIFC01003668">
    <property type="protein sequence ID" value="MXU85751.1"/>
    <property type="molecule type" value="Transcribed_RNA"/>
</dbReference>
<proteinExistence type="predicted"/>
<name>A0A6B0U5W5_IXORI</name>